<dbReference type="SUPFAM" id="SSF141523">
    <property type="entry name" value="L,D-transpeptidase catalytic domain-like"/>
    <property type="match status" value="1"/>
</dbReference>
<dbReference type="PROSITE" id="PS52029">
    <property type="entry name" value="LD_TPASE"/>
    <property type="match status" value="1"/>
</dbReference>
<dbReference type="Gene3D" id="2.40.440.10">
    <property type="entry name" value="L,D-transpeptidase catalytic domain-like"/>
    <property type="match status" value="1"/>
</dbReference>
<evidence type="ECO:0000256" key="7">
    <source>
        <dbReference type="ARBA" id="ARBA00022984"/>
    </source>
</evidence>
<feature type="chain" id="PRO_5045661283" evidence="11">
    <location>
        <begin position="35"/>
        <end position="211"/>
    </location>
</feature>
<keyword evidence="14" id="KW-1185">Reference proteome</keyword>
<gene>
    <name evidence="13" type="ORF">NEA10_09515</name>
</gene>
<evidence type="ECO:0000256" key="2">
    <source>
        <dbReference type="ARBA" id="ARBA00005992"/>
    </source>
</evidence>
<evidence type="ECO:0000259" key="12">
    <source>
        <dbReference type="PROSITE" id="PS52029"/>
    </source>
</evidence>
<dbReference type="RefSeq" id="WP_252665104.1">
    <property type="nucleotide sequence ID" value="NZ_CP098611.1"/>
</dbReference>
<evidence type="ECO:0000256" key="8">
    <source>
        <dbReference type="ARBA" id="ARBA00023316"/>
    </source>
</evidence>
<comment type="pathway">
    <text evidence="1 9">Cell wall biogenesis; peptidoglycan biosynthesis.</text>
</comment>
<name>A0ABY5AUL5_9CYAN</name>
<dbReference type="PANTHER" id="PTHR30582">
    <property type="entry name" value="L,D-TRANSPEPTIDASE"/>
    <property type="match status" value="1"/>
</dbReference>
<evidence type="ECO:0000256" key="10">
    <source>
        <dbReference type="SAM" id="MobiDB-lite"/>
    </source>
</evidence>
<dbReference type="PANTHER" id="PTHR30582:SF24">
    <property type="entry name" value="L,D-TRANSPEPTIDASE ERFK_SRFK-RELATED"/>
    <property type="match status" value="1"/>
</dbReference>
<dbReference type="InterPro" id="IPR050979">
    <property type="entry name" value="LD-transpeptidase"/>
</dbReference>
<evidence type="ECO:0000256" key="1">
    <source>
        <dbReference type="ARBA" id="ARBA00004752"/>
    </source>
</evidence>
<feature type="signal peptide" evidence="11">
    <location>
        <begin position="1"/>
        <end position="34"/>
    </location>
</feature>
<evidence type="ECO:0000256" key="6">
    <source>
        <dbReference type="ARBA" id="ARBA00022960"/>
    </source>
</evidence>
<dbReference type="EMBL" id="CP098611">
    <property type="protein sequence ID" value="USR92929.1"/>
    <property type="molecule type" value="Genomic_DNA"/>
</dbReference>
<keyword evidence="6 9" id="KW-0133">Cell shape</keyword>
<organism evidence="13 14">
    <name type="scientific">Phormidium yuhuli AB48</name>
    <dbReference type="NCBI Taxonomy" id="2940671"/>
    <lineage>
        <taxon>Bacteria</taxon>
        <taxon>Bacillati</taxon>
        <taxon>Cyanobacteriota</taxon>
        <taxon>Cyanophyceae</taxon>
        <taxon>Oscillatoriophycideae</taxon>
        <taxon>Oscillatoriales</taxon>
        <taxon>Oscillatoriaceae</taxon>
        <taxon>Phormidium</taxon>
        <taxon>Phormidium yuhuli</taxon>
    </lineage>
</organism>
<keyword evidence="8 9" id="KW-0961">Cell wall biogenesis/degradation</keyword>
<accession>A0ABY5AUL5</accession>
<feature type="domain" description="L,D-TPase catalytic" evidence="12">
    <location>
        <begin position="86"/>
        <end position="210"/>
    </location>
</feature>
<dbReference type="InterPro" id="IPR005490">
    <property type="entry name" value="LD_TPept_cat_dom"/>
</dbReference>
<sequence length="211" mass="22968">MTLRSTMTHVPKWLAATLSGAAAVFVLSPGAAMAQDEMAYRLRVSPNLQVPPLGEPGDFLPSGDVRPPELPSDSQVTPDSISKPNSRIELRLGERRVYVYEDDEIVASYPVAIGKPGWETPIGEFEVTNMALDPIWENPWTGELVPPGPNSPIGPAVIVFYEGDDWIAFHGTPHEELIGQAVSHGCVRMRNDDILAMYEKVNPGTPVVVAQ</sequence>
<evidence type="ECO:0000313" key="13">
    <source>
        <dbReference type="EMBL" id="USR92929.1"/>
    </source>
</evidence>
<feature type="active site" description="Proton donor/acceptor" evidence="9">
    <location>
        <position position="170"/>
    </location>
</feature>
<evidence type="ECO:0000256" key="3">
    <source>
        <dbReference type="ARBA" id="ARBA00022676"/>
    </source>
</evidence>
<feature type="active site" description="Nucleophile" evidence="9">
    <location>
        <position position="186"/>
    </location>
</feature>
<keyword evidence="3" id="KW-0328">Glycosyltransferase</keyword>
<dbReference type="Proteomes" id="UP001056708">
    <property type="component" value="Chromosome"/>
</dbReference>
<keyword evidence="5" id="KW-0378">Hydrolase</keyword>
<evidence type="ECO:0000256" key="11">
    <source>
        <dbReference type="SAM" id="SignalP"/>
    </source>
</evidence>
<evidence type="ECO:0000313" key="14">
    <source>
        <dbReference type="Proteomes" id="UP001056708"/>
    </source>
</evidence>
<proteinExistence type="inferred from homology"/>
<evidence type="ECO:0000256" key="9">
    <source>
        <dbReference type="PROSITE-ProRule" id="PRU01373"/>
    </source>
</evidence>
<dbReference type="CDD" id="cd16913">
    <property type="entry name" value="YkuD_like"/>
    <property type="match status" value="1"/>
</dbReference>
<comment type="similarity">
    <text evidence="2">Belongs to the YkuD family.</text>
</comment>
<feature type="region of interest" description="Disordered" evidence="10">
    <location>
        <begin position="51"/>
        <end position="84"/>
    </location>
</feature>
<keyword evidence="7 9" id="KW-0573">Peptidoglycan synthesis</keyword>
<feature type="compositionally biased region" description="Polar residues" evidence="10">
    <location>
        <begin position="72"/>
        <end position="84"/>
    </location>
</feature>
<evidence type="ECO:0000256" key="5">
    <source>
        <dbReference type="ARBA" id="ARBA00022801"/>
    </source>
</evidence>
<dbReference type="Pfam" id="PF03734">
    <property type="entry name" value="YkuD"/>
    <property type="match status" value="1"/>
</dbReference>
<protein>
    <submittedName>
        <fullName evidence="13">L,D-transpeptidase</fullName>
    </submittedName>
</protein>
<keyword evidence="11" id="KW-0732">Signal</keyword>
<dbReference type="InterPro" id="IPR038063">
    <property type="entry name" value="Transpep_catalytic_dom"/>
</dbReference>
<evidence type="ECO:0000256" key="4">
    <source>
        <dbReference type="ARBA" id="ARBA00022679"/>
    </source>
</evidence>
<reference evidence="13" key="1">
    <citation type="submission" date="2022-06" db="EMBL/GenBank/DDBJ databases">
        <title>Genome sequence of Phormidium yuhuli AB48 isolated from an industrial photobioreactor environment.</title>
        <authorList>
            <person name="Qiu Y."/>
            <person name="Noonan A.J.C."/>
            <person name="Dofher K."/>
            <person name="Koch M."/>
            <person name="Kieft B."/>
            <person name="Lin X."/>
            <person name="Ziels R.M."/>
            <person name="Hallam S.J."/>
        </authorList>
    </citation>
    <scope>NUCLEOTIDE SEQUENCE</scope>
    <source>
        <strain evidence="13">AB48</strain>
    </source>
</reference>
<keyword evidence="4" id="KW-0808">Transferase</keyword>